<proteinExistence type="predicted"/>
<gene>
    <name evidence="1" type="ORF">CRE_25010</name>
</gene>
<dbReference type="HOGENOM" id="CLU_1035280_0_0_1"/>
<dbReference type="OrthoDB" id="10462920at2759"/>
<dbReference type="AlphaFoldDB" id="E3MHU9"/>
<dbReference type="Proteomes" id="UP000008281">
    <property type="component" value="Unassembled WGS sequence"/>
</dbReference>
<accession>E3MHU9</accession>
<evidence type="ECO:0000313" key="2">
    <source>
        <dbReference type="Proteomes" id="UP000008281"/>
    </source>
</evidence>
<sequence length="269" mass="30176">MEQWFAVERMKMQSVSAESADKPKKKKMIIISQPDVLELSSPFHVHAEQKAVKCMKKKTIEFQTDIFIAPKPKSYAELKKTLSKDTAKVTSRSRSMNMNDNSKVDQEGVCKIYLSPKGIYIQMVQTFHDFKAVPYDDGDPDAESEKPRENTYPNMLKIKLAGDGKKSVEGDLRLVFSEVAIMKKECCNCGVTVNIGLKDVTNIGTASINTKNEATDPSKSIKFIQNVQFDEKKMSLMISHAAIADVSEKTNSETGTIELKEKIESSIKY</sequence>
<dbReference type="EMBL" id="DS268446">
    <property type="protein sequence ID" value="EFP02210.1"/>
    <property type="molecule type" value="Genomic_DNA"/>
</dbReference>
<protein>
    <submittedName>
        <fullName evidence="1">Uncharacterized protein</fullName>
    </submittedName>
</protein>
<evidence type="ECO:0000313" key="1">
    <source>
        <dbReference type="EMBL" id="EFP02210.1"/>
    </source>
</evidence>
<dbReference type="InParanoid" id="E3MHU9"/>
<reference evidence="1" key="1">
    <citation type="submission" date="2007-07" db="EMBL/GenBank/DDBJ databases">
        <title>PCAP assembly of the Caenorhabditis remanei genome.</title>
        <authorList>
            <consortium name="The Caenorhabditis remanei Sequencing Consortium"/>
            <person name="Wilson R.K."/>
        </authorList>
    </citation>
    <scope>NUCLEOTIDE SEQUENCE [LARGE SCALE GENOMIC DNA]</scope>
    <source>
        <strain evidence="1">PB4641</strain>
    </source>
</reference>
<keyword evidence="2" id="KW-1185">Reference proteome</keyword>
<organism evidence="2">
    <name type="scientific">Caenorhabditis remanei</name>
    <name type="common">Caenorhabditis vulgaris</name>
    <dbReference type="NCBI Taxonomy" id="31234"/>
    <lineage>
        <taxon>Eukaryota</taxon>
        <taxon>Metazoa</taxon>
        <taxon>Ecdysozoa</taxon>
        <taxon>Nematoda</taxon>
        <taxon>Chromadorea</taxon>
        <taxon>Rhabditida</taxon>
        <taxon>Rhabditina</taxon>
        <taxon>Rhabditomorpha</taxon>
        <taxon>Rhabditoidea</taxon>
        <taxon>Rhabditidae</taxon>
        <taxon>Peloderinae</taxon>
        <taxon>Caenorhabditis</taxon>
    </lineage>
</organism>
<name>E3MHU9_CAERE</name>